<dbReference type="Pfam" id="PF14243">
    <property type="entry name" value="R2K_3"/>
    <property type="match status" value="1"/>
</dbReference>
<comment type="caution">
    <text evidence="2">The sequence shown here is derived from an EMBL/GenBank/DDBJ whole genome shotgun (WGS) entry which is preliminary data.</text>
</comment>
<name>A0ABQ1UUP7_9BACT</name>
<organism evidence="2 3">
    <name type="scientific">Hymenobacter cavernae</name>
    <dbReference type="NCBI Taxonomy" id="2044852"/>
    <lineage>
        <taxon>Bacteria</taxon>
        <taxon>Pseudomonadati</taxon>
        <taxon>Bacteroidota</taxon>
        <taxon>Cytophagia</taxon>
        <taxon>Cytophagales</taxon>
        <taxon>Hymenobacteraceae</taxon>
        <taxon>Hymenobacter</taxon>
    </lineage>
</organism>
<reference evidence="3" key="1">
    <citation type="journal article" date="2019" name="Int. J. Syst. Evol. Microbiol.">
        <title>The Global Catalogue of Microorganisms (GCM) 10K type strain sequencing project: providing services to taxonomists for standard genome sequencing and annotation.</title>
        <authorList>
            <consortium name="The Broad Institute Genomics Platform"/>
            <consortium name="The Broad Institute Genome Sequencing Center for Infectious Disease"/>
            <person name="Wu L."/>
            <person name="Ma J."/>
        </authorList>
    </citation>
    <scope>NUCLEOTIDE SEQUENCE [LARGE SCALE GENOMIC DNA]</scope>
    <source>
        <strain evidence="3">CGMCC 1.15197</strain>
    </source>
</reference>
<proteinExistence type="predicted"/>
<accession>A0ABQ1UUP7</accession>
<dbReference type="RefSeq" id="WP_188816224.1">
    <property type="nucleotide sequence ID" value="NZ_BMHT01000011.1"/>
</dbReference>
<keyword evidence="3" id="KW-1185">Reference proteome</keyword>
<evidence type="ECO:0000313" key="2">
    <source>
        <dbReference type="EMBL" id="GGF27280.1"/>
    </source>
</evidence>
<gene>
    <name evidence="2" type="ORF">GCM10011383_43670</name>
</gene>
<sequence length="254" mass="28860">MLNLLFPSLPYQRMLDPMWQQEAQQAQHHGYSVCLYDAEQQRLYQTPHPTWPTLYRGWMLSEREYRQLAQLTPLFISPELYLASHQASGWYSAIAPFTPASVFAPVHQAAPLIEQALQFQDRCFVKSLTKSFGADSVISSLPAFTALVQRHALAADEVLFIRSYQELSNQPEERYFAIQGQAYGAARKRFPVVLQPVLARLQSRWLYTLDVAYTASGTPLIIEVGDGQVSDTKEWSVAELYQTVLQRLAEQAAS</sequence>
<dbReference type="EMBL" id="BMHT01000011">
    <property type="protein sequence ID" value="GGF27280.1"/>
    <property type="molecule type" value="Genomic_DNA"/>
</dbReference>
<dbReference type="InterPro" id="IPR025643">
    <property type="entry name" value="R2K_3"/>
</dbReference>
<feature type="domain" description="ATP-grasp" evidence="1">
    <location>
        <begin position="89"/>
        <end position="242"/>
    </location>
</feature>
<evidence type="ECO:0000313" key="3">
    <source>
        <dbReference type="Proteomes" id="UP000632273"/>
    </source>
</evidence>
<evidence type="ECO:0000259" key="1">
    <source>
        <dbReference type="Pfam" id="PF14243"/>
    </source>
</evidence>
<protein>
    <recommendedName>
        <fullName evidence="1">ATP-grasp domain-containing protein</fullName>
    </recommendedName>
</protein>
<dbReference type="Proteomes" id="UP000632273">
    <property type="component" value="Unassembled WGS sequence"/>
</dbReference>